<evidence type="ECO:0000256" key="4">
    <source>
        <dbReference type="ARBA" id="ARBA00022833"/>
    </source>
</evidence>
<dbReference type="RefSeq" id="WP_163493447.1">
    <property type="nucleotide sequence ID" value="NZ_CP048711.1"/>
</dbReference>
<dbReference type="GO" id="GO:0046872">
    <property type="term" value="F:metal ion binding"/>
    <property type="evidence" value="ECO:0007669"/>
    <property type="project" value="UniProtKB-KW"/>
</dbReference>
<accession>A0A6C0TZR4</accession>
<protein>
    <submittedName>
        <fullName evidence="6">Succinylglutamate desuccinylase</fullName>
    </submittedName>
</protein>
<evidence type="ECO:0000313" key="6">
    <source>
        <dbReference type="EMBL" id="QIB64197.1"/>
    </source>
</evidence>
<sequence>MRRFRFLRNPPASGLGGDVEAFLRYLGGPSCIFLEGADSSRCRAFVTLLHGNEPSGARALFRWLKSGQQVAVNTVCILASVEAALASPLFSHRMLPGTPDLNRCFRPPFTGPQGLLAEEILELLALHRPEAVVDMHNTSGSGPAFAVCTHMDRQHEALASLFTRCLIVTRLNLGALMEISDHGCPTVTIEVGGRMDAEAHQLAYEGLCRYLLRPRILARDDRDQGLELLQDPIRLELNPGVRLTCGERAAPGFDVTLRPDIEQLNFGTVSAWTPLGWVSGELRRLFRARDAGGGCAVARLVREEGGRLYPAAPLKLFMITGNAAIAASDCLFYAVEVAAPPPAWKPD</sequence>
<dbReference type="KEGG" id="kim:G3T16_00990"/>
<name>A0A6C0TZR4_9GAMM</name>
<comment type="cofactor">
    <cofactor evidence="1">
        <name>Zn(2+)</name>
        <dbReference type="ChEBI" id="CHEBI:29105"/>
    </cofactor>
</comment>
<evidence type="ECO:0000256" key="3">
    <source>
        <dbReference type="ARBA" id="ARBA00022801"/>
    </source>
</evidence>
<dbReference type="Proteomes" id="UP000477680">
    <property type="component" value="Chromosome"/>
</dbReference>
<dbReference type="InterPro" id="IPR055438">
    <property type="entry name" value="AstE_AspA_cat"/>
</dbReference>
<evidence type="ECO:0000259" key="5">
    <source>
        <dbReference type="Pfam" id="PF24827"/>
    </source>
</evidence>
<evidence type="ECO:0000256" key="1">
    <source>
        <dbReference type="ARBA" id="ARBA00001947"/>
    </source>
</evidence>
<dbReference type="GO" id="GO:0016788">
    <property type="term" value="F:hydrolase activity, acting on ester bonds"/>
    <property type="evidence" value="ECO:0007669"/>
    <property type="project" value="InterPro"/>
</dbReference>
<evidence type="ECO:0000256" key="2">
    <source>
        <dbReference type="ARBA" id="ARBA00022723"/>
    </source>
</evidence>
<keyword evidence="3" id="KW-0378">Hydrolase</keyword>
<proteinExistence type="predicted"/>
<keyword evidence="4" id="KW-0862">Zinc</keyword>
<dbReference type="Pfam" id="PF24827">
    <property type="entry name" value="AstE_AspA_cat"/>
    <property type="match status" value="1"/>
</dbReference>
<keyword evidence="7" id="KW-1185">Reference proteome</keyword>
<evidence type="ECO:0000313" key="7">
    <source>
        <dbReference type="Proteomes" id="UP000477680"/>
    </source>
</evidence>
<feature type="domain" description="Succinylglutamate desuccinylase/Aspartoacylase catalytic" evidence="5">
    <location>
        <begin position="49"/>
        <end position="201"/>
    </location>
</feature>
<dbReference type="Gene3D" id="3.40.630.10">
    <property type="entry name" value="Zn peptidases"/>
    <property type="match status" value="1"/>
</dbReference>
<dbReference type="AlphaFoldDB" id="A0A6C0TZR4"/>
<organism evidence="6 7">
    <name type="scientific">Kineobactrum salinum</name>
    <dbReference type="NCBI Taxonomy" id="2708301"/>
    <lineage>
        <taxon>Bacteria</taxon>
        <taxon>Pseudomonadati</taxon>
        <taxon>Pseudomonadota</taxon>
        <taxon>Gammaproteobacteria</taxon>
        <taxon>Cellvibrionales</taxon>
        <taxon>Halieaceae</taxon>
        <taxon>Kineobactrum</taxon>
    </lineage>
</organism>
<keyword evidence="2" id="KW-0479">Metal-binding</keyword>
<dbReference type="SUPFAM" id="SSF53187">
    <property type="entry name" value="Zn-dependent exopeptidases"/>
    <property type="match status" value="1"/>
</dbReference>
<gene>
    <name evidence="6" type="ORF">G3T16_00990</name>
</gene>
<dbReference type="EMBL" id="CP048711">
    <property type="protein sequence ID" value="QIB64197.1"/>
    <property type="molecule type" value="Genomic_DNA"/>
</dbReference>
<reference evidence="6 7" key="1">
    <citation type="submission" date="2020-02" db="EMBL/GenBank/DDBJ databases">
        <title>Genome sequencing for Kineobactrum sp. M2.</title>
        <authorList>
            <person name="Park S.-J."/>
        </authorList>
    </citation>
    <scope>NUCLEOTIDE SEQUENCE [LARGE SCALE GENOMIC DNA]</scope>
    <source>
        <strain evidence="6 7">M2</strain>
    </source>
</reference>